<organism evidence="4 5">
    <name type="scientific">Nonlabens dokdonensis</name>
    <dbReference type="NCBI Taxonomy" id="328515"/>
    <lineage>
        <taxon>Bacteria</taxon>
        <taxon>Pseudomonadati</taxon>
        <taxon>Bacteroidota</taxon>
        <taxon>Flavobacteriia</taxon>
        <taxon>Flavobacteriales</taxon>
        <taxon>Flavobacteriaceae</taxon>
        <taxon>Nonlabens</taxon>
    </lineage>
</organism>
<dbReference type="EMBL" id="MAAX01000032">
    <property type="protein sequence ID" value="OUS20008.1"/>
    <property type="molecule type" value="Genomic_DNA"/>
</dbReference>
<dbReference type="SUPFAM" id="SSF50156">
    <property type="entry name" value="PDZ domain-like"/>
    <property type="match status" value="1"/>
</dbReference>
<sequence length="443" mass="50667">MKSITLLFTLLFILQTVNGQEGFVFKEGYDKERIAFEEHSNLIVLPVKVNNVEFNFILDTGANKNIIFNLKGIDSLSLKEGKFIQVRGYGDKESIQAYRSRGNKIEVGDYISNNNAEILILSNDEIDMSPKVDIEVHGLLGIDFFKNFVTHLDYKNSSIKAYSNYSDLPKSVRKEKQFDLTLKNDRPFVQIALENDLIKGEYELLIDTGSGDALWILNQVNETFTMQNSFEDYLGFGINGKIYGIRTKVNSINLFDTTLKKVAVSYPYKEYHSVEKTSISNDGSLGGEILRRYDVIIDYPNKKICLKPNRFFNEGFYYNMSGLGVQRGDAQLFTEIGRDFSNDKVGYGNTTSTKITVRSNVEVTYKYVPKIYVDYVREDSPGDKAGIQVGDQILSINGFNQKRLNMNRVNDFFYKNPFKKLKMKLKRGSKTYFVELVNVPLVK</sequence>
<dbReference type="RefSeq" id="WP_303685723.1">
    <property type="nucleotide sequence ID" value="NZ_CAJXYO010000086.1"/>
</dbReference>
<evidence type="ECO:0008006" key="6">
    <source>
        <dbReference type="Google" id="ProtNLM"/>
    </source>
</evidence>
<dbReference type="GO" id="GO:0006508">
    <property type="term" value="P:proteolysis"/>
    <property type="evidence" value="ECO:0007669"/>
    <property type="project" value="InterPro"/>
</dbReference>
<dbReference type="Gene3D" id="2.40.70.10">
    <property type="entry name" value="Acid Proteases"/>
    <property type="match status" value="1"/>
</dbReference>
<feature type="domain" description="PDZ" evidence="2">
    <location>
        <begin position="371"/>
        <end position="398"/>
    </location>
</feature>
<dbReference type="PROSITE" id="PS50106">
    <property type="entry name" value="PDZ"/>
    <property type="match status" value="1"/>
</dbReference>
<dbReference type="InterPro" id="IPR001995">
    <property type="entry name" value="Peptidase_A2_cat"/>
</dbReference>
<dbReference type="InterPro" id="IPR001478">
    <property type="entry name" value="PDZ"/>
</dbReference>
<evidence type="ECO:0000313" key="5">
    <source>
        <dbReference type="Proteomes" id="UP000196102"/>
    </source>
</evidence>
<dbReference type="AlphaFoldDB" id="A0A1Z8BBU7"/>
<evidence type="ECO:0000259" key="3">
    <source>
        <dbReference type="PROSITE" id="PS50175"/>
    </source>
</evidence>
<proteinExistence type="predicted"/>
<gene>
    <name evidence="4" type="ORF">A9Q93_02055</name>
</gene>
<dbReference type="SMART" id="SM00228">
    <property type="entry name" value="PDZ"/>
    <property type="match status" value="1"/>
</dbReference>
<name>A0A1Z8BBU7_9FLAO</name>
<dbReference type="PROSITE" id="PS00141">
    <property type="entry name" value="ASP_PROTEASE"/>
    <property type="match status" value="1"/>
</dbReference>
<dbReference type="InterPro" id="IPR034122">
    <property type="entry name" value="Retropepsin-like_bacterial"/>
</dbReference>
<feature type="domain" description="Peptidase A2" evidence="3">
    <location>
        <begin position="54"/>
        <end position="90"/>
    </location>
</feature>
<dbReference type="InterPro" id="IPR021109">
    <property type="entry name" value="Peptidase_aspartic_dom_sf"/>
</dbReference>
<dbReference type="Gene3D" id="2.30.42.10">
    <property type="match status" value="1"/>
</dbReference>
<accession>A0A1Z8BBU7</accession>
<keyword evidence="1" id="KW-0378">Hydrolase</keyword>
<dbReference type="PROSITE" id="PS50175">
    <property type="entry name" value="ASP_PROT_RETROV"/>
    <property type="match status" value="1"/>
</dbReference>
<dbReference type="GO" id="GO:0004190">
    <property type="term" value="F:aspartic-type endopeptidase activity"/>
    <property type="evidence" value="ECO:0007669"/>
    <property type="project" value="InterPro"/>
</dbReference>
<dbReference type="Pfam" id="PF17820">
    <property type="entry name" value="PDZ_6"/>
    <property type="match status" value="1"/>
</dbReference>
<dbReference type="SUPFAM" id="SSF50630">
    <property type="entry name" value="Acid proteases"/>
    <property type="match status" value="1"/>
</dbReference>
<reference evidence="5" key="1">
    <citation type="journal article" date="2017" name="Proc. Natl. Acad. Sci. U.S.A.">
        <title>Simulation of Deepwater Horizon oil plume reveals substrate specialization within a complex community of hydrocarbon-degraders.</title>
        <authorList>
            <person name="Hu P."/>
            <person name="Dubinsky E.A."/>
            <person name="Probst A.J."/>
            <person name="Wang J."/>
            <person name="Sieber C.M.K."/>
            <person name="Tom L.M."/>
            <person name="Gardinali P."/>
            <person name="Banfield J.F."/>
            <person name="Atlas R.M."/>
            <person name="Andersen G.L."/>
        </authorList>
    </citation>
    <scope>NUCLEOTIDE SEQUENCE [LARGE SCALE GENOMIC DNA]</scope>
</reference>
<protein>
    <recommendedName>
        <fullName evidence="6">PDZ domain-containing protein</fullName>
    </recommendedName>
</protein>
<evidence type="ECO:0000256" key="1">
    <source>
        <dbReference type="ARBA" id="ARBA00022801"/>
    </source>
</evidence>
<dbReference type="Proteomes" id="UP000196102">
    <property type="component" value="Unassembled WGS sequence"/>
</dbReference>
<evidence type="ECO:0000259" key="2">
    <source>
        <dbReference type="PROSITE" id="PS50106"/>
    </source>
</evidence>
<dbReference type="InterPro" id="IPR041489">
    <property type="entry name" value="PDZ_6"/>
</dbReference>
<dbReference type="InterPro" id="IPR001969">
    <property type="entry name" value="Aspartic_peptidase_AS"/>
</dbReference>
<dbReference type="CDD" id="cd05483">
    <property type="entry name" value="retropepsin_like_bacteria"/>
    <property type="match status" value="1"/>
</dbReference>
<comment type="caution">
    <text evidence="4">The sequence shown here is derived from an EMBL/GenBank/DDBJ whole genome shotgun (WGS) entry which is preliminary data.</text>
</comment>
<dbReference type="InterPro" id="IPR036034">
    <property type="entry name" value="PDZ_sf"/>
</dbReference>
<evidence type="ECO:0000313" key="4">
    <source>
        <dbReference type="EMBL" id="OUS20008.1"/>
    </source>
</evidence>
<dbReference type="Pfam" id="PF13650">
    <property type="entry name" value="Asp_protease_2"/>
    <property type="match status" value="1"/>
</dbReference>